<dbReference type="Gene3D" id="2.40.10.10">
    <property type="entry name" value="Trypsin-like serine proteases"/>
    <property type="match status" value="2"/>
</dbReference>
<dbReference type="CDD" id="cd21112">
    <property type="entry name" value="alphaLP-like"/>
    <property type="match status" value="1"/>
</dbReference>
<dbReference type="InterPro" id="IPR009003">
    <property type="entry name" value="Peptidase_S1_PA"/>
</dbReference>
<proteinExistence type="predicted"/>
<dbReference type="Proteomes" id="UP001500635">
    <property type="component" value="Unassembled WGS sequence"/>
</dbReference>
<dbReference type="SUPFAM" id="SSF50494">
    <property type="entry name" value="Trypsin-like serine proteases"/>
    <property type="match status" value="1"/>
</dbReference>
<evidence type="ECO:0008006" key="3">
    <source>
        <dbReference type="Google" id="ProtNLM"/>
    </source>
</evidence>
<protein>
    <recommendedName>
        <fullName evidence="3">Trypsin</fullName>
    </recommendedName>
</protein>
<evidence type="ECO:0000313" key="2">
    <source>
        <dbReference type="Proteomes" id="UP001500635"/>
    </source>
</evidence>
<organism evidence="1 2">
    <name type="scientific">Tsukamurella soli</name>
    <dbReference type="NCBI Taxonomy" id="644556"/>
    <lineage>
        <taxon>Bacteria</taxon>
        <taxon>Bacillati</taxon>
        <taxon>Actinomycetota</taxon>
        <taxon>Actinomycetes</taxon>
        <taxon>Mycobacteriales</taxon>
        <taxon>Tsukamurellaceae</taxon>
        <taxon>Tsukamurella</taxon>
    </lineage>
</organism>
<dbReference type="InterPro" id="IPR043504">
    <property type="entry name" value="Peptidase_S1_PA_chymotrypsin"/>
</dbReference>
<reference evidence="2" key="1">
    <citation type="journal article" date="2019" name="Int. J. Syst. Evol. Microbiol.">
        <title>The Global Catalogue of Microorganisms (GCM) 10K type strain sequencing project: providing services to taxonomists for standard genome sequencing and annotation.</title>
        <authorList>
            <consortium name="The Broad Institute Genomics Platform"/>
            <consortium name="The Broad Institute Genome Sequencing Center for Infectious Disease"/>
            <person name="Wu L."/>
            <person name="Ma J."/>
        </authorList>
    </citation>
    <scope>NUCLEOTIDE SEQUENCE [LARGE SCALE GENOMIC DNA]</scope>
    <source>
        <strain evidence="2">JCM 17688</strain>
    </source>
</reference>
<sequence>MQTPLDAGSRRATRPSRARKALALITGTVAVAASLTATSVGTAAAAVRVSIAPGSEIAIIAKRLGPHSASVNECTVGFIATDGAGRKVAITAGHCGRPGEQVAARDLSGGNALIVVGRVARSTTPPTKKGPNGALEAADPNVPDWATITFIKGVPISDSAGPVHPTRVGRARIGDPVCHDGITTGWRCGHVVDVSGHRVLTDIALRPGDSGGPFIRTTDGAALGIASTSDRPLHQKPGGKEYSEFNDLGFILRAAGLQLAT</sequence>
<dbReference type="RefSeq" id="WP_344998950.1">
    <property type="nucleotide sequence ID" value="NZ_BAABFR010000075.1"/>
</dbReference>
<keyword evidence="2" id="KW-1185">Reference proteome</keyword>
<comment type="caution">
    <text evidence="1">The sequence shown here is derived from an EMBL/GenBank/DDBJ whole genome shotgun (WGS) entry which is preliminary data.</text>
</comment>
<accession>A0ABP8K3L9</accession>
<gene>
    <name evidence="1" type="ORF">GCM10023147_38030</name>
</gene>
<dbReference type="EMBL" id="BAABFR010000075">
    <property type="protein sequence ID" value="GAA4399932.1"/>
    <property type="molecule type" value="Genomic_DNA"/>
</dbReference>
<evidence type="ECO:0000313" key="1">
    <source>
        <dbReference type="EMBL" id="GAA4399932.1"/>
    </source>
</evidence>
<name>A0ABP8K3L9_9ACTN</name>